<dbReference type="RefSeq" id="WP_397061210.1">
    <property type="nucleotide sequence ID" value="NZ_JBIRYL010000001.1"/>
</dbReference>
<dbReference type="CDD" id="cd07812">
    <property type="entry name" value="SRPBCC"/>
    <property type="match status" value="1"/>
</dbReference>
<sequence>MIGGAMVAEPSVQIPVPMQDVFAVLADGWLYGLWVVGASHIRAVDSGWPQVGTRIHHSVGGWPLARQDTTKVRAVDAPHRLELEARLWPAGAAYIRLDLTELGPDRTEIGITERIVRGPGKYLPGALQDLALVPRNRESLQRLAALVVGRSPHSQS</sequence>
<dbReference type="Proteomes" id="UP001611494">
    <property type="component" value="Unassembled WGS sequence"/>
</dbReference>
<proteinExistence type="predicted"/>
<organism evidence="1 2">
    <name type="scientific">Nocardia testacea</name>
    <dbReference type="NCBI Taxonomy" id="248551"/>
    <lineage>
        <taxon>Bacteria</taxon>
        <taxon>Bacillati</taxon>
        <taxon>Actinomycetota</taxon>
        <taxon>Actinomycetes</taxon>
        <taxon>Mycobacteriales</taxon>
        <taxon>Nocardiaceae</taxon>
        <taxon>Nocardia</taxon>
    </lineage>
</organism>
<comment type="caution">
    <text evidence="1">The sequence shown here is derived from an EMBL/GenBank/DDBJ whole genome shotgun (WGS) entry which is preliminary data.</text>
</comment>
<protein>
    <submittedName>
        <fullName evidence="1">SRPBCC family protein</fullName>
    </submittedName>
</protein>
<dbReference type="SUPFAM" id="SSF55961">
    <property type="entry name" value="Bet v1-like"/>
    <property type="match status" value="1"/>
</dbReference>
<evidence type="ECO:0000313" key="1">
    <source>
        <dbReference type="EMBL" id="MFI2229989.1"/>
    </source>
</evidence>
<accession>A0ABW7VTQ9</accession>
<evidence type="ECO:0000313" key="2">
    <source>
        <dbReference type="Proteomes" id="UP001611494"/>
    </source>
</evidence>
<name>A0ABW7VTQ9_9NOCA</name>
<dbReference type="Gene3D" id="3.30.530.20">
    <property type="match status" value="1"/>
</dbReference>
<reference evidence="1 2" key="1">
    <citation type="submission" date="2024-10" db="EMBL/GenBank/DDBJ databases">
        <title>The Natural Products Discovery Center: Release of the First 8490 Sequenced Strains for Exploring Actinobacteria Biosynthetic Diversity.</title>
        <authorList>
            <person name="Kalkreuter E."/>
            <person name="Kautsar S.A."/>
            <person name="Yang D."/>
            <person name="Bader C.D."/>
            <person name="Teijaro C.N."/>
            <person name="Fluegel L."/>
            <person name="Davis C.M."/>
            <person name="Simpson J.R."/>
            <person name="Lauterbach L."/>
            <person name="Steele A.D."/>
            <person name="Gui C."/>
            <person name="Meng S."/>
            <person name="Li G."/>
            <person name="Viehrig K."/>
            <person name="Ye F."/>
            <person name="Su P."/>
            <person name="Kiefer A.F."/>
            <person name="Nichols A."/>
            <person name="Cepeda A.J."/>
            <person name="Yan W."/>
            <person name="Fan B."/>
            <person name="Jiang Y."/>
            <person name="Adhikari A."/>
            <person name="Zheng C.-J."/>
            <person name="Schuster L."/>
            <person name="Cowan T.M."/>
            <person name="Smanski M.J."/>
            <person name="Chevrette M.G."/>
            <person name="De Carvalho L.P.S."/>
            <person name="Shen B."/>
        </authorList>
    </citation>
    <scope>NUCLEOTIDE SEQUENCE [LARGE SCALE GENOMIC DNA]</scope>
    <source>
        <strain evidence="1 2">NPDC019377</strain>
    </source>
</reference>
<keyword evidence="2" id="KW-1185">Reference proteome</keyword>
<dbReference type="InterPro" id="IPR023393">
    <property type="entry name" value="START-like_dom_sf"/>
</dbReference>
<gene>
    <name evidence="1" type="ORF">ACH49Z_09070</name>
</gene>
<dbReference type="EMBL" id="JBIRYL010000001">
    <property type="protein sequence ID" value="MFI2229989.1"/>
    <property type="molecule type" value="Genomic_DNA"/>
</dbReference>